<keyword evidence="2" id="KW-0328">Glycosyltransferase</keyword>
<dbReference type="PANTHER" id="PTHR34144:SF7">
    <property type="entry name" value="EXPORT PROTEIN (CAP59), PUTATIVE (AFU_ORTHOLOGUE AFUA_7G05020)-RELATED"/>
    <property type="match status" value="1"/>
</dbReference>
<evidence type="ECO:0000313" key="3">
    <source>
        <dbReference type="Proteomes" id="UP001056384"/>
    </source>
</evidence>
<name>A0A9Q9EFC4_9PEZI</name>
<accession>A0A9Q9EFC4</accession>
<dbReference type="PANTHER" id="PTHR34144">
    <property type="entry name" value="CHROMOSOME 8, WHOLE GENOME SHOTGUN SEQUENCE"/>
    <property type="match status" value="1"/>
</dbReference>
<dbReference type="EMBL" id="CP099419">
    <property type="protein sequence ID" value="USW49636.1"/>
    <property type="molecule type" value="Genomic_DNA"/>
</dbReference>
<organism evidence="2 3">
    <name type="scientific">Septoria linicola</name>
    <dbReference type="NCBI Taxonomy" id="215465"/>
    <lineage>
        <taxon>Eukaryota</taxon>
        <taxon>Fungi</taxon>
        <taxon>Dikarya</taxon>
        <taxon>Ascomycota</taxon>
        <taxon>Pezizomycotina</taxon>
        <taxon>Dothideomycetes</taxon>
        <taxon>Dothideomycetidae</taxon>
        <taxon>Mycosphaerellales</taxon>
        <taxon>Mycosphaerellaceae</taxon>
        <taxon>Septoria</taxon>
    </lineage>
</organism>
<evidence type="ECO:0000313" key="2">
    <source>
        <dbReference type="EMBL" id="USW49636.1"/>
    </source>
</evidence>
<sequence>MAWRPSLDGIAESTREDRTFSYASQMQQPRRRRSSGILGRFTPSKASSARRRRDAYASYPKRYAKYLAILLLAWTVIEVYFVKSAIGREAARKSPELGQEKIFIASIHWTSEGILRDHWIPQVVELTMAIGRENVYVSVYESGSLDNSKGALRELDAQLETAGISRKIVLDNTTHLDEIEKRPPVGEQRQGWIQTPETGPTTGMPGWDYTPTGKMELRRIPYLARLRNMALEPLFELHEKGLKFDKVLFINDVVFDNHDIQTLLHTNEGEYAAACSLDFSKPPGFYDTFALRDMDGKESMMQTWPYFGTRKSRNAVKNSKPARVKSCWNGIVAMQAEAFYGGHRSLTFRGLDDSLANARLEASECCLIHADNPLSTWKGVWLNPNVRVGYNAHAYEVVHKKAWVSTFRAVYGLWTNRLLRWTSLIRHKATTIHQRIAEWKAESGTHFESGDFCAIDEMQVIYEFGWAHV</sequence>
<keyword evidence="3" id="KW-1185">Reference proteome</keyword>
<dbReference type="Proteomes" id="UP001056384">
    <property type="component" value="Chromosome 2"/>
</dbReference>
<feature type="compositionally biased region" description="Low complexity" evidence="1">
    <location>
        <begin position="195"/>
        <end position="206"/>
    </location>
</feature>
<gene>
    <name evidence="2" type="ORF">Slin15195_G029550</name>
</gene>
<dbReference type="GO" id="GO:0016757">
    <property type="term" value="F:glycosyltransferase activity"/>
    <property type="evidence" value="ECO:0007669"/>
    <property type="project" value="UniProtKB-KW"/>
</dbReference>
<reference evidence="2" key="1">
    <citation type="submission" date="2022-06" db="EMBL/GenBank/DDBJ databases">
        <title>Complete genome sequences of two strains of the flax pathogen Septoria linicola.</title>
        <authorList>
            <person name="Lapalu N."/>
            <person name="Simon A."/>
            <person name="Demenou B."/>
            <person name="Paumier D."/>
            <person name="Guillot M.-P."/>
            <person name="Gout L."/>
            <person name="Valade R."/>
        </authorList>
    </citation>
    <scope>NUCLEOTIDE SEQUENCE</scope>
    <source>
        <strain evidence="2">SE15195</strain>
    </source>
</reference>
<feature type="region of interest" description="Disordered" evidence="1">
    <location>
        <begin position="184"/>
        <end position="210"/>
    </location>
</feature>
<evidence type="ECO:0000256" key="1">
    <source>
        <dbReference type="SAM" id="MobiDB-lite"/>
    </source>
</evidence>
<dbReference type="Pfam" id="PF11735">
    <property type="entry name" value="CAP59_mtransfer"/>
    <property type="match status" value="1"/>
</dbReference>
<keyword evidence="2" id="KW-0808">Transferase</keyword>
<dbReference type="InterPro" id="IPR021047">
    <property type="entry name" value="Mannosyltransferase_CMT1"/>
</dbReference>
<dbReference type="AlphaFoldDB" id="A0A9Q9EFC4"/>
<dbReference type="OrthoDB" id="262547at2759"/>
<protein>
    <submittedName>
        <fullName evidence="2">Mannosyltransferase 1, CMT1</fullName>
    </submittedName>
</protein>
<proteinExistence type="predicted"/>